<dbReference type="InterPro" id="IPR050708">
    <property type="entry name" value="T6SS_VgrG/RHS"/>
</dbReference>
<keyword evidence="1" id="KW-0677">Repeat</keyword>
<feature type="region of interest" description="Disordered" evidence="2">
    <location>
        <begin position="1"/>
        <end position="77"/>
    </location>
</feature>
<evidence type="ECO:0000256" key="2">
    <source>
        <dbReference type="SAM" id="MobiDB-lite"/>
    </source>
</evidence>
<dbReference type="EMBL" id="BAAASJ010000051">
    <property type="protein sequence ID" value="GAA2644081.1"/>
    <property type="molecule type" value="Genomic_DNA"/>
</dbReference>
<evidence type="ECO:0000313" key="4">
    <source>
        <dbReference type="EMBL" id="GAA2644081.1"/>
    </source>
</evidence>
<dbReference type="RefSeq" id="WP_344392775.1">
    <property type="nucleotide sequence ID" value="NZ_BAAASJ010000051.1"/>
</dbReference>
<dbReference type="NCBIfam" id="TIGR03696">
    <property type="entry name" value="Rhs_assc_core"/>
    <property type="match status" value="1"/>
</dbReference>
<keyword evidence="5" id="KW-1185">Reference proteome</keyword>
<evidence type="ECO:0000259" key="3">
    <source>
        <dbReference type="Pfam" id="PF25023"/>
    </source>
</evidence>
<dbReference type="Pfam" id="PF25023">
    <property type="entry name" value="TEN_YD-shell"/>
    <property type="match status" value="1"/>
</dbReference>
<evidence type="ECO:0000256" key="1">
    <source>
        <dbReference type="ARBA" id="ARBA00022737"/>
    </source>
</evidence>
<dbReference type="Gene3D" id="2.180.10.10">
    <property type="entry name" value="RHS repeat-associated core"/>
    <property type="match status" value="1"/>
</dbReference>
<evidence type="ECO:0000313" key="5">
    <source>
        <dbReference type="Proteomes" id="UP001500151"/>
    </source>
</evidence>
<protein>
    <recommendedName>
        <fullName evidence="3">Teneurin-like YD-shell domain-containing protein</fullName>
    </recommendedName>
</protein>
<dbReference type="PANTHER" id="PTHR32305">
    <property type="match status" value="1"/>
</dbReference>
<dbReference type="InterPro" id="IPR022385">
    <property type="entry name" value="Rhs_assc_core"/>
</dbReference>
<sequence length="401" mass="42481">MGGPDAYWQSFTYDPVGNRTQQTDHGTGALAGSDATTTYTHNDPTTGPPHAVQSATVTGGPDDGQKSSFDYDAAGNTTNRTIGATTQDLTWDDEGHLATLTESGKTTSYQYDADGNRLITKDADGTQTLTLPGNNELKIKADGTKEGIRYYTHEGETVAVRTSSGFSFLLPDQQGTAMAAVAMTTLTLTRRKQLPYGQLRSETGETIPGTRGYVGGTPDPTGLIHLGAREYDPELGRFLSVDPVINLDNPGQMNAYSYAHNSPITNADPTGECAAADCPTRNCPYCLNYTPGDKGQIKKSINDRPGSGSTPNNTKAYAKQYKADVYAASHYNAKAAAARAKAEGEAAARAKAQAIARAKAAEAERRKKDSIWGSIAGGLKKGVSAAHGFMQEHSKALVGLR</sequence>
<name>A0ABN3R7K0_9ACTN</name>
<comment type="caution">
    <text evidence="4">The sequence shown here is derived from an EMBL/GenBank/DDBJ whole genome shotgun (WGS) entry which is preliminary data.</text>
</comment>
<accession>A0ABN3R7K0</accession>
<dbReference type="InterPro" id="IPR056823">
    <property type="entry name" value="TEN-like_YD-shell"/>
</dbReference>
<feature type="domain" description="Teneurin-like YD-shell" evidence="3">
    <location>
        <begin position="67"/>
        <end position="264"/>
    </location>
</feature>
<dbReference type="InterPro" id="IPR006530">
    <property type="entry name" value="YD"/>
</dbReference>
<proteinExistence type="predicted"/>
<feature type="compositionally biased region" description="Polar residues" evidence="2">
    <location>
        <begin position="34"/>
        <end position="45"/>
    </location>
</feature>
<dbReference type="NCBIfam" id="TIGR01643">
    <property type="entry name" value="YD_repeat_2x"/>
    <property type="match status" value="1"/>
</dbReference>
<dbReference type="Proteomes" id="UP001500151">
    <property type="component" value="Unassembled WGS sequence"/>
</dbReference>
<reference evidence="4 5" key="1">
    <citation type="journal article" date="2019" name="Int. J. Syst. Evol. Microbiol.">
        <title>The Global Catalogue of Microorganisms (GCM) 10K type strain sequencing project: providing services to taxonomists for standard genome sequencing and annotation.</title>
        <authorList>
            <consortium name="The Broad Institute Genomics Platform"/>
            <consortium name="The Broad Institute Genome Sequencing Center for Infectious Disease"/>
            <person name="Wu L."/>
            <person name="Ma J."/>
        </authorList>
    </citation>
    <scope>NUCLEOTIDE SEQUENCE [LARGE SCALE GENOMIC DNA]</scope>
    <source>
        <strain evidence="4 5">JCM 4524</strain>
    </source>
</reference>
<organism evidence="4 5">
    <name type="scientific">Streptomyces vastus</name>
    <dbReference type="NCBI Taxonomy" id="285451"/>
    <lineage>
        <taxon>Bacteria</taxon>
        <taxon>Bacillati</taxon>
        <taxon>Actinomycetota</taxon>
        <taxon>Actinomycetes</taxon>
        <taxon>Kitasatosporales</taxon>
        <taxon>Streptomycetaceae</taxon>
        <taxon>Streptomyces</taxon>
    </lineage>
</organism>
<dbReference type="PANTHER" id="PTHR32305:SF17">
    <property type="entry name" value="TRNA NUCLEASE WAPA"/>
    <property type="match status" value="1"/>
</dbReference>
<gene>
    <name evidence="4" type="ORF">GCM10010307_48170</name>
</gene>